<sequence length="268" mass="27985">MPRPAGSDFSGHVVQLGSESLKTTHPWLKEGLAVYGTTENRPPTSIKSKTSGALSTYTILNAESIQALPTNSAAVKAGLNLESGAGLGIAGMTAVALNGHVRQGDRVLINGGTTAVGLIAADIAKAKGASFVVATGSGSKVDFLKKRGLDDVVDYRATDAKTELATRFGAQPFDVVLDTVGSPELHICSASFLKPGGAWVNIGASFVKPDTSVFSFEALGFIFWSLRAMLPSVLGGHSRTLLRAVRVPCLLQHESFQQTSKVRTTSGT</sequence>
<dbReference type="InterPro" id="IPR011032">
    <property type="entry name" value="GroES-like_sf"/>
</dbReference>
<dbReference type="InterPro" id="IPR020843">
    <property type="entry name" value="ER"/>
</dbReference>
<name>A0AAN6JQP0_9BASI</name>
<dbReference type="EMBL" id="JAPDMZ010000359">
    <property type="protein sequence ID" value="KAK0543476.1"/>
    <property type="molecule type" value="Genomic_DNA"/>
</dbReference>
<proteinExistence type="predicted"/>
<organism evidence="2 3">
    <name type="scientific">Tilletia horrida</name>
    <dbReference type="NCBI Taxonomy" id="155126"/>
    <lineage>
        <taxon>Eukaryota</taxon>
        <taxon>Fungi</taxon>
        <taxon>Dikarya</taxon>
        <taxon>Basidiomycota</taxon>
        <taxon>Ustilaginomycotina</taxon>
        <taxon>Exobasidiomycetes</taxon>
        <taxon>Tilletiales</taxon>
        <taxon>Tilletiaceae</taxon>
        <taxon>Tilletia</taxon>
    </lineage>
</organism>
<evidence type="ECO:0000259" key="1">
    <source>
        <dbReference type="SMART" id="SM00829"/>
    </source>
</evidence>
<dbReference type="PANTHER" id="PTHR43482:SF1">
    <property type="entry name" value="PROTEIN AST1-RELATED"/>
    <property type="match status" value="1"/>
</dbReference>
<feature type="domain" description="Enoyl reductase (ER)" evidence="1">
    <location>
        <begin position="1"/>
        <end position="265"/>
    </location>
</feature>
<dbReference type="SMART" id="SM00829">
    <property type="entry name" value="PKS_ER"/>
    <property type="match status" value="1"/>
</dbReference>
<dbReference type="PANTHER" id="PTHR43482">
    <property type="entry name" value="PROTEIN AST1-RELATED"/>
    <property type="match status" value="1"/>
</dbReference>
<dbReference type="Gene3D" id="3.40.50.720">
    <property type="entry name" value="NAD(P)-binding Rossmann-like Domain"/>
    <property type="match status" value="1"/>
</dbReference>
<reference evidence="2" key="1">
    <citation type="journal article" date="2023" name="PhytoFront">
        <title>Draft Genome Resources of Seven Strains of Tilletia horrida, Causal Agent of Kernel Smut of Rice.</title>
        <authorList>
            <person name="Khanal S."/>
            <person name="Antony Babu S."/>
            <person name="Zhou X.G."/>
        </authorList>
    </citation>
    <scope>NUCLEOTIDE SEQUENCE</scope>
    <source>
        <strain evidence="2">TX6</strain>
    </source>
</reference>
<dbReference type="AlphaFoldDB" id="A0AAN6JQP0"/>
<dbReference type="Pfam" id="PF00107">
    <property type="entry name" value="ADH_zinc_N"/>
    <property type="match status" value="1"/>
</dbReference>
<gene>
    <name evidence="2" type="ORF">OC846_006405</name>
</gene>
<dbReference type="Proteomes" id="UP001176517">
    <property type="component" value="Unassembled WGS sequence"/>
</dbReference>
<dbReference type="Gene3D" id="3.90.180.10">
    <property type="entry name" value="Medium-chain alcohol dehydrogenases, catalytic domain"/>
    <property type="match status" value="1"/>
</dbReference>
<dbReference type="InterPro" id="IPR036291">
    <property type="entry name" value="NAD(P)-bd_dom_sf"/>
</dbReference>
<feature type="non-terminal residue" evidence="2">
    <location>
        <position position="268"/>
    </location>
</feature>
<keyword evidence="3" id="KW-1185">Reference proteome</keyword>
<dbReference type="InterPro" id="IPR052585">
    <property type="entry name" value="Lipid_raft_assoc_Zn_ADH"/>
</dbReference>
<dbReference type="InterPro" id="IPR013149">
    <property type="entry name" value="ADH-like_C"/>
</dbReference>
<dbReference type="GO" id="GO:0016491">
    <property type="term" value="F:oxidoreductase activity"/>
    <property type="evidence" value="ECO:0007669"/>
    <property type="project" value="InterPro"/>
</dbReference>
<dbReference type="SUPFAM" id="SSF50129">
    <property type="entry name" value="GroES-like"/>
    <property type="match status" value="1"/>
</dbReference>
<dbReference type="SUPFAM" id="SSF51735">
    <property type="entry name" value="NAD(P)-binding Rossmann-fold domains"/>
    <property type="match status" value="1"/>
</dbReference>
<evidence type="ECO:0000313" key="3">
    <source>
        <dbReference type="Proteomes" id="UP001176517"/>
    </source>
</evidence>
<protein>
    <recommendedName>
        <fullName evidence="1">Enoyl reductase (ER) domain-containing protein</fullName>
    </recommendedName>
</protein>
<comment type="caution">
    <text evidence="2">The sequence shown here is derived from an EMBL/GenBank/DDBJ whole genome shotgun (WGS) entry which is preliminary data.</text>
</comment>
<accession>A0AAN6JQP0</accession>
<evidence type="ECO:0000313" key="2">
    <source>
        <dbReference type="EMBL" id="KAK0543476.1"/>
    </source>
</evidence>